<dbReference type="EMBL" id="MU855654">
    <property type="protein sequence ID" value="KAK3900606.1"/>
    <property type="molecule type" value="Genomic_DNA"/>
</dbReference>
<name>A0AAN6RSK6_9PEZI</name>
<evidence type="ECO:0000313" key="2">
    <source>
        <dbReference type="Proteomes" id="UP001303889"/>
    </source>
</evidence>
<sequence length="107" mass="12367">MLPLLGLITGAAAEDVTIMTYCGPWGSCTSETAMWHSILGHFRINANEGCRDPPDVPYLNSICFDWGNQRAHFFYDNHPKRCLQQWTSHPLFLFTSMQRWREVACTW</sequence>
<dbReference type="AlphaFoldDB" id="A0AAN6RSK6"/>
<gene>
    <name evidence="1" type="ORF">C8A05DRAFT_17104</name>
</gene>
<keyword evidence="2" id="KW-1185">Reference proteome</keyword>
<protein>
    <submittedName>
        <fullName evidence="1">Uncharacterized protein</fullName>
    </submittedName>
</protein>
<proteinExistence type="predicted"/>
<organism evidence="1 2">
    <name type="scientific">Staphylotrichum tortipilum</name>
    <dbReference type="NCBI Taxonomy" id="2831512"/>
    <lineage>
        <taxon>Eukaryota</taxon>
        <taxon>Fungi</taxon>
        <taxon>Dikarya</taxon>
        <taxon>Ascomycota</taxon>
        <taxon>Pezizomycotina</taxon>
        <taxon>Sordariomycetes</taxon>
        <taxon>Sordariomycetidae</taxon>
        <taxon>Sordariales</taxon>
        <taxon>Chaetomiaceae</taxon>
        <taxon>Staphylotrichum</taxon>
    </lineage>
</organism>
<reference evidence="1" key="1">
    <citation type="journal article" date="2023" name="Mol. Phylogenet. Evol.">
        <title>Genome-scale phylogeny and comparative genomics of the fungal order Sordariales.</title>
        <authorList>
            <person name="Hensen N."/>
            <person name="Bonometti L."/>
            <person name="Westerberg I."/>
            <person name="Brannstrom I.O."/>
            <person name="Guillou S."/>
            <person name="Cros-Aarteil S."/>
            <person name="Calhoun S."/>
            <person name="Haridas S."/>
            <person name="Kuo A."/>
            <person name="Mondo S."/>
            <person name="Pangilinan J."/>
            <person name="Riley R."/>
            <person name="LaButti K."/>
            <person name="Andreopoulos B."/>
            <person name="Lipzen A."/>
            <person name="Chen C."/>
            <person name="Yan M."/>
            <person name="Daum C."/>
            <person name="Ng V."/>
            <person name="Clum A."/>
            <person name="Steindorff A."/>
            <person name="Ohm R.A."/>
            <person name="Martin F."/>
            <person name="Silar P."/>
            <person name="Natvig D.O."/>
            <person name="Lalanne C."/>
            <person name="Gautier V."/>
            <person name="Ament-Velasquez S.L."/>
            <person name="Kruys A."/>
            <person name="Hutchinson M.I."/>
            <person name="Powell A.J."/>
            <person name="Barry K."/>
            <person name="Miller A.N."/>
            <person name="Grigoriev I.V."/>
            <person name="Debuchy R."/>
            <person name="Gladieux P."/>
            <person name="Hiltunen Thoren M."/>
            <person name="Johannesson H."/>
        </authorList>
    </citation>
    <scope>NUCLEOTIDE SEQUENCE</scope>
    <source>
        <strain evidence="1">CBS 103.79</strain>
    </source>
</reference>
<comment type="caution">
    <text evidence="1">The sequence shown here is derived from an EMBL/GenBank/DDBJ whole genome shotgun (WGS) entry which is preliminary data.</text>
</comment>
<accession>A0AAN6RSK6</accession>
<evidence type="ECO:0000313" key="1">
    <source>
        <dbReference type="EMBL" id="KAK3900606.1"/>
    </source>
</evidence>
<reference evidence="1" key="2">
    <citation type="submission" date="2023-05" db="EMBL/GenBank/DDBJ databases">
        <authorList>
            <consortium name="Lawrence Berkeley National Laboratory"/>
            <person name="Steindorff A."/>
            <person name="Hensen N."/>
            <person name="Bonometti L."/>
            <person name="Westerberg I."/>
            <person name="Brannstrom I.O."/>
            <person name="Guillou S."/>
            <person name="Cros-Aarteil S."/>
            <person name="Calhoun S."/>
            <person name="Haridas S."/>
            <person name="Kuo A."/>
            <person name="Mondo S."/>
            <person name="Pangilinan J."/>
            <person name="Riley R."/>
            <person name="Labutti K."/>
            <person name="Andreopoulos B."/>
            <person name="Lipzen A."/>
            <person name="Chen C."/>
            <person name="Yanf M."/>
            <person name="Daum C."/>
            <person name="Ng V."/>
            <person name="Clum A."/>
            <person name="Ohm R."/>
            <person name="Martin F."/>
            <person name="Silar P."/>
            <person name="Natvig D."/>
            <person name="Lalanne C."/>
            <person name="Gautier V."/>
            <person name="Ament-Velasquez S.L."/>
            <person name="Kruys A."/>
            <person name="Hutchinson M.I."/>
            <person name="Powell A.J."/>
            <person name="Barry K."/>
            <person name="Miller A.N."/>
            <person name="Grigoriev I.V."/>
            <person name="Debuchy R."/>
            <person name="Gladieux P."/>
            <person name="Thoren M.H."/>
            <person name="Johannesson H."/>
        </authorList>
    </citation>
    <scope>NUCLEOTIDE SEQUENCE</scope>
    <source>
        <strain evidence="1">CBS 103.79</strain>
    </source>
</reference>
<dbReference type="Proteomes" id="UP001303889">
    <property type="component" value="Unassembled WGS sequence"/>
</dbReference>